<keyword evidence="1" id="KW-0175">Coiled coil</keyword>
<dbReference type="PANTHER" id="PTHR31962">
    <property type="entry name" value="SPHINGOLIPID LONG CHAIN BASE-RESPONSIVE PROTEIN PIL1"/>
    <property type="match status" value="1"/>
</dbReference>
<feature type="compositionally biased region" description="Low complexity" evidence="2">
    <location>
        <begin position="31"/>
        <end position="42"/>
    </location>
</feature>
<comment type="caution">
    <text evidence="3">The sequence shown here is derived from an EMBL/GenBank/DDBJ whole genome shotgun (WGS) entry which is preliminary data.</text>
</comment>
<reference evidence="3" key="1">
    <citation type="submission" date="2022-07" db="EMBL/GenBank/DDBJ databases">
        <title>Genome Sequence of Physisporinus lineatus.</title>
        <authorList>
            <person name="Buettner E."/>
        </authorList>
    </citation>
    <scope>NUCLEOTIDE SEQUENCE</scope>
    <source>
        <strain evidence="3">VT162</strain>
    </source>
</reference>
<dbReference type="InterPro" id="IPR028245">
    <property type="entry name" value="PIL1/LSP1"/>
</dbReference>
<dbReference type="EMBL" id="JANAWD010000351">
    <property type="protein sequence ID" value="KAJ3480863.1"/>
    <property type="molecule type" value="Genomic_DNA"/>
</dbReference>
<evidence type="ECO:0008006" key="5">
    <source>
        <dbReference type="Google" id="ProtNLM"/>
    </source>
</evidence>
<name>A0AAD5UZM7_9APHY</name>
<feature type="compositionally biased region" description="Basic and acidic residues" evidence="2">
    <location>
        <begin position="477"/>
        <end position="491"/>
    </location>
</feature>
<organism evidence="3 4">
    <name type="scientific">Meripilus lineatus</name>
    <dbReference type="NCBI Taxonomy" id="2056292"/>
    <lineage>
        <taxon>Eukaryota</taxon>
        <taxon>Fungi</taxon>
        <taxon>Dikarya</taxon>
        <taxon>Basidiomycota</taxon>
        <taxon>Agaricomycotina</taxon>
        <taxon>Agaricomycetes</taxon>
        <taxon>Polyporales</taxon>
        <taxon>Meripilaceae</taxon>
        <taxon>Meripilus</taxon>
    </lineage>
</organism>
<accession>A0AAD5UZM7</accession>
<evidence type="ECO:0000256" key="2">
    <source>
        <dbReference type="SAM" id="MobiDB-lite"/>
    </source>
</evidence>
<dbReference type="GO" id="GO:0070941">
    <property type="term" value="P:eisosome assembly"/>
    <property type="evidence" value="ECO:0007669"/>
    <property type="project" value="TreeGrafter"/>
</dbReference>
<evidence type="ECO:0000256" key="1">
    <source>
        <dbReference type="SAM" id="Coils"/>
    </source>
</evidence>
<dbReference type="GO" id="GO:0008289">
    <property type="term" value="F:lipid binding"/>
    <property type="evidence" value="ECO:0007669"/>
    <property type="project" value="TreeGrafter"/>
</dbReference>
<dbReference type="GO" id="GO:0006897">
    <property type="term" value="P:endocytosis"/>
    <property type="evidence" value="ECO:0007669"/>
    <property type="project" value="TreeGrafter"/>
</dbReference>
<keyword evidence="4" id="KW-1185">Reference proteome</keyword>
<feature type="compositionally biased region" description="Gly residues" evidence="2">
    <location>
        <begin position="538"/>
        <end position="547"/>
    </location>
</feature>
<feature type="compositionally biased region" description="Low complexity" evidence="2">
    <location>
        <begin position="439"/>
        <end position="453"/>
    </location>
</feature>
<feature type="compositionally biased region" description="Basic and acidic residues" evidence="2">
    <location>
        <begin position="291"/>
        <end position="307"/>
    </location>
</feature>
<protein>
    <recommendedName>
        <fullName evidence="5">Sphingolipid long chain base-responsive protein LSP1</fullName>
    </recommendedName>
</protein>
<dbReference type="PANTHER" id="PTHR31962:SF1">
    <property type="entry name" value="SPHINGOLIPID LONG CHAIN BASE-RESPONSIVE PROTEIN PIL1"/>
    <property type="match status" value="1"/>
</dbReference>
<feature type="compositionally biased region" description="Basic and acidic residues" evidence="2">
    <location>
        <begin position="503"/>
        <end position="536"/>
    </location>
</feature>
<dbReference type="Proteomes" id="UP001212997">
    <property type="component" value="Unassembled WGS sequence"/>
</dbReference>
<dbReference type="Pfam" id="PF13805">
    <property type="entry name" value="Pil1"/>
    <property type="match status" value="1"/>
</dbReference>
<dbReference type="Gene3D" id="1.20.1270.60">
    <property type="entry name" value="Arfaptin homology (AH) domain/BAR domain"/>
    <property type="match status" value="1"/>
</dbReference>
<dbReference type="InterPro" id="IPR027267">
    <property type="entry name" value="AH/BAR_dom_sf"/>
</dbReference>
<gene>
    <name evidence="3" type="ORF">NLI96_g8055</name>
</gene>
<dbReference type="GO" id="GO:0005886">
    <property type="term" value="C:plasma membrane"/>
    <property type="evidence" value="ECO:0007669"/>
    <property type="project" value="TreeGrafter"/>
</dbReference>
<proteinExistence type="predicted"/>
<feature type="region of interest" description="Disordered" evidence="2">
    <location>
        <begin position="288"/>
        <end position="565"/>
    </location>
</feature>
<sequence length="565" mass="60786">MPSFLSHLADKAQSALSGTPLAQHLPAGRPSSDAGSQGESQSQGGGYTKSHAFENITHQFRTIQQQYSSVSPVQKIITSQKGVSIDHDSLARDLHAHSKELYMWGQNEGDDIRDVTDRLGWLTYNHGALASTLSNKIDEARVPFKTLRAAENGLAPRRTIRANLENQIAKLEYDNQRGNQQKIAELKIQLHKAEQDDLANEKEVELLKRKALRETEEKTWEAIREYAEKLVLLSQAASAVIPALPAIPPSKEHPYEGTQTTASVRASMQQALDQYQPNSLNLVLAQPSPADLRRSDTRSFGETHAQELSRIGSQESRPPVAATPTPPRVATPDVHTAHTHQPVVVTKTKPAPVPIPVGSQSPPLDPSKLNQAPAPIPIPLEDKGKAPVLPPIVPEVASSIPPEPTIAETGVPKSAGPGGPGPATGSLLTIHSEDKIPKSTPSAPAAGTTSPPAIHDQPSTAGPPGYGGARPYESAEDEKQRLQREEREKLSASDTPGAGAPPPHHDEAPPPAETKKFESAEEEKKRLEREEREKLLKQGGGGPGPQGDGDNPPPPDSELPPYEEY</sequence>
<evidence type="ECO:0000313" key="3">
    <source>
        <dbReference type="EMBL" id="KAJ3480863.1"/>
    </source>
</evidence>
<dbReference type="AlphaFoldDB" id="A0AAD5UZM7"/>
<feature type="coiled-coil region" evidence="1">
    <location>
        <begin position="161"/>
        <end position="196"/>
    </location>
</feature>
<evidence type="ECO:0000313" key="4">
    <source>
        <dbReference type="Proteomes" id="UP001212997"/>
    </source>
</evidence>
<feature type="region of interest" description="Disordered" evidence="2">
    <location>
        <begin position="1"/>
        <end position="49"/>
    </location>
</feature>
<dbReference type="GO" id="GO:0036286">
    <property type="term" value="C:eisosome filament"/>
    <property type="evidence" value="ECO:0007669"/>
    <property type="project" value="TreeGrafter"/>
</dbReference>